<dbReference type="CDD" id="cd00082">
    <property type="entry name" value="HisKA"/>
    <property type="match status" value="1"/>
</dbReference>
<dbReference type="Gene3D" id="3.40.50.2300">
    <property type="match status" value="1"/>
</dbReference>
<evidence type="ECO:0000256" key="3">
    <source>
        <dbReference type="ARBA" id="ARBA00022553"/>
    </source>
</evidence>
<dbReference type="PROSITE" id="PS50110">
    <property type="entry name" value="RESPONSE_REGULATORY"/>
    <property type="match status" value="1"/>
</dbReference>
<dbReference type="SUPFAM" id="SSF63829">
    <property type="entry name" value="Calcium-dependent phosphotriesterase"/>
    <property type="match status" value="3"/>
</dbReference>
<dbReference type="GO" id="GO:0003700">
    <property type="term" value="F:DNA-binding transcription factor activity"/>
    <property type="evidence" value="ECO:0007669"/>
    <property type="project" value="InterPro"/>
</dbReference>
<evidence type="ECO:0000256" key="2">
    <source>
        <dbReference type="ARBA" id="ARBA00012438"/>
    </source>
</evidence>
<evidence type="ECO:0000256" key="8">
    <source>
        <dbReference type="SAM" id="Phobius"/>
    </source>
</evidence>
<feature type="domain" description="Histidine kinase" evidence="10">
    <location>
        <begin position="808"/>
        <end position="1035"/>
    </location>
</feature>
<dbReference type="InterPro" id="IPR036890">
    <property type="entry name" value="HATPase_C_sf"/>
</dbReference>
<dbReference type="PATRIC" id="fig|1544798.3.peg.2267"/>
<evidence type="ECO:0000313" key="13">
    <source>
        <dbReference type="Proteomes" id="UP000032544"/>
    </source>
</evidence>
<dbReference type="Gene3D" id="1.10.10.60">
    <property type="entry name" value="Homeodomain-like"/>
    <property type="match status" value="2"/>
</dbReference>
<keyword evidence="13" id="KW-1185">Reference proteome</keyword>
<dbReference type="STRING" id="1544798.LH29_10575"/>
<dbReference type="PANTHER" id="PTHR43547">
    <property type="entry name" value="TWO-COMPONENT HISTIDINE KINASE"/>
    <property type="match status" value="1"/>
</dbReference>
<keyword evidence="3 7" id="KW-0597">Phosphoprotein</keyword>
<dbReference type="Pfam" id="PF12833">
    <property type="entry name" value="HTH_18"/>
    <property type="match status" value="1"/>
</dbReference>
<dbReference type="Proteomes" id="UP000032544">
    <property type="component" value="Unassembled WGS sequence"/>
</dbReference>
<evidence type="ECO:0000256" key="5">
    <source>
        <dbReference type="ARBA" id="ARBA00023125"/>
    </source>
</evidence>
<dbReference type="Pfam" id="PF02518">
    <property type="entry name" value="HATPase_c"/>
    <property type="match status" value="1"/>
</dbReference>
<accession>A0A0D8JCM5</accession>
<dbReference type="InterPro" id="IPR004358">
    <property type="entry name" value="Sig_transdc_His_kin-like_C"/>
</dbReference>
<feature type="modified residue" description="4-aspartylphosphate" evidence="7">
    <location>
        <position position="1118"/>
    </location>
</feature>
<keyword evidence="6" id="KW-0804">Transcription</keyword>
<dbReference type="InterPro" id="IPR005467">
    <property type="entry name" value="His_kinase_dom"/>
</dbReference>
<dbReference type="InterPro" id="IPR003661">
    <property type="entry name" value="HisK_dim/P_dom"/>
</dbReference>
<dbReference type="InterPro" id="IPR018060">
    <property type="entry name" value="HTH_AraC"/>
</dbReference>
<dbReference type="Gene3D" id="2.60.40.10">
    <property type="entry name" value="Immunoglobulins"/>
    <property type="match status" value="1"/>
</dbReference>
<sequence length="1322" mass="151660">MLFRKISPDGGFSYGFVNAIAEDSYGFIWFGTDNGLFKYDTQEITRFLKDDKPGSIPSNNILALFCSNKKKLWIVTDEGLCYYDQHHERFVAENYIEPGSVSLNSNIRDIKQNSSGDYFTLHTRNVCQIDTLNHSYKIIPIKFINGDTPSTIFFDHSDVLWVGTNQGNIFKSPYPYTKIISITSLRNASIRTICEDNNSLWFGYEWGGVDHLTRDGALIDHLDHSDSEAKKLPHNRVRKIIKNSDNNIWIGTYKGLYILSRTGYRLIQSDIYNELPHNSIKELFMDSHNGIWIGTWSGGLAYYNSNDNRFLHFKKNSDPNSIQSNIISSFAEDADQKIWVGTEDNGLQFFERDLKEFRKFKLKKSNGSVTNIKCLALGQNEQLWVGTLFDGLWKIDLKSLSYEKIDFFKSLQLRIYSLREINTGLWIGTYGDGLFYLDFNSKEIQRFIPVSGDDESISSGYIRTILSDNNGGLWLGTHNGLNYLAKGSSKFHRYFTQNQDSLISSISNNEIYALLEDSSGKIWIGTANGLNSFEPITNKFEVYKKDSGLSGVSIFGIEEDAEANLWISTENGISILNLKDKSIRTFDTADGLQGKQFNPGASFKCENEELLFGGPNGFNIINPTSVKKNPAPSNTIITNLFIDNKIAGVNEPDNKIQESIVTSKKIVLQHQQNSLTFEFISTNFIQPEKNKFKYRLVNYDNNWIYSGKENKAVFTKIPPGQYTFEVLSSNNNGIWSSTPRKLQIEIIPPIWARWYAFTIYLILLILILWYIRKGIIMKQCLKRDLLVEKVKNENEEKLSELKMKFFTNVTHEFRTPLTLIMSPLDYILRKNNYEQDTQEHLDIIKRNAVRLKILIDQIIDFRKLELGKTTYCPVSLDLIKFCSDIYSSFGIYAKDRSIEYIFQAPKQDMMVFADSDKIEKILFNLLSNAFKYTSDKGEIEFSVKLSPSIEMNRDNGFLTNTEIQGEGVEISIRNTGNRIEEQEIHKLFNRFYSDSRGTGIGLHLCKEYAMLHNGAIAVFSNDVGTIFSLIIPTAVGDIEESTEEHEISKKILYTEKNQRERLRQSGSQKTILVAEDNPELLRYMKNLLREEFNVLTAENGIQAVEIANELDPQLIISDILMPEMDGLELCDHLKQDIHTSHIPIILLTALSEKEKKINGFSLGADAYIEKPFDDQVLLAQIKGILKTREQLQQCFKKSFEQWTKDSILLPFDKQLIEKAIKITEEHLLDETFTVENLASELNFSRSSLHRKLRDLTDQSATEFIRSVRLNKALTLMKQGNYNMEEVSYAVGFSSPSYFSQSFKKHFNKSPKAYLEEVRQLEN</sequence>
<dbReference type="GO" id="GO:0043565">
    <property type="term" value="F:sequence-specific DNA binding"/>
    <property type="evidence" value="ECO:0007669"/>
    <property type="project" value="InterPro"/>
</dbReference>
<keyword evidence="8" id="KW-0472">Membrane</keyword>
<evidence type="ECO:0000256" key="6">
    <source>
        <dbReference type="ARBA" id="ARBA00023163"/>
    </source>
</evidence>
<reference evidence="12 13" key="1">
    <citation type="submission" date="2014-09" db="EMBL/GenBank/DDBJ databases">
        <title>Draft Genome Sequence of Draconibacterium sp. JN14CK-3.</title>
        <authorList>
            <person name="Dong C."/>
            <person name="Lai Q."/>
            <person name="Shao Z."/>
        </authorList>
    </citation>
    <scope>NUCLEOTIDE SEQUENCE [LARGE SCALE GENOMIC DNA]</scope>
    <source>
        <strain evidence="12 13">JN14CK-3</strain>
    </source>
</reference>
<dbReference type="EMBL" id="JRHC01000002">
    <property type="protein sequence ID" value="KJF43563.1"/>
    <property type="molecule type" value="Genomic_DNA"/>
</dbReference>
<dbReference type="FunFam" id="1.10.287.130:FF:000045">
    <property type="entry name" value="Two-component system sensor histidine kinase/response regulator"/>
    <property type="match status" value="1"/>
</dbReference>
<dbReference type="Pfam" id="PF07494">
    <property type="entry name" value="Reg_prop"/>
    <property type="match status" value="5"/>
</dbReference>
<dbReference type="SMART" id="SM00388">
    <property type="entry name" value="HisKA"/>
    <property type="match status" value="1"/>
</dbReference>
<dbReference type="InterPro" id="IPR003594">
    <property type="entry name" value="HATPase_dom"/>
</dbReference>
<proteinExistence type="predicted"/>
<dbReference type="SUPFAM" id="SSF47384">
    <property type="entry name" value="Homodimeric domain of signal transducing histidine kinase"/>
    <property type="match status" value="1"/>
</dbReference>
<dbReference type="Gene3D" id="2.130.10.10">
    <property type="entry name" value="YVTN repeat-like/Quinoprotein amine dehydrogenase"/>
    <property type="match status" value="2"/>
</dbReference>
<feature type="transmembrane region" description="Helical" evidence="8">
    <location>
        <begin position="751"/>
        <end position="771"/>
    </location>
</feature>
<dbReference type="SUPFAM" id="SSF55874">
    <property type="entry name" value="ATPase domain of HSP90 chaperone/DNA topoisomerase II/histidine kinase"/>
    <property type="match status" value="1"/>
</dbReference>
<dbReference type="SMART" id="SM00387">
    <property type="entry name" value="HATPase_c"/>
    <property type="match status" value="1"/>
</dbReference>
<name>A0A0D8JCM5_9BACT</name>
<comment type="caution">
    <text evidence="12">The sequence shown here is derived from an EMBL/GenBank/DDBJ whole genome shotgun (WGS) entry which is preliminary data.</text>
</comment>
<evidence type="ECO:0000259" key="11">
    <source>
        <dbReference type="PROSITE" id="PS50110"/>
    </source>
</evidence>
<evidence type="ECO:0000256" key="7">
    <source>
        <dbReference type="PROSITE-ProRule" id="PRU00169"/>
    </source>
</evidence>
<dbReference type="InterPro" id="IPR011006">
    <property type="entry name" value="CheY-like_superfamily"/>
</dbReference>
<dbReference type="PANTHER" id="PTHR43547:SF2">
    <property type="entry name" value="HYBRID SIGNAL TRANSDUCTION HISTIDINE KINASE C"/>
    <property type="match status" value="1"/>
</dbReference>
<dbReference type="Gene3D" id="1.10.287.130">
    <property type="match status" value="1"/>
</dbReference>
<feature type="domain" description="HTH araC/xylS-type" evidence="9">
    <location>
        <begin position="1217"/>
        <end position="1316"/>
    </location>
</feature>
<dbReference type="SMART" id="SM00448">
    <property type="entry name" value="REC"/>
    <property type="match status" value="1"/>
</dbReference>
<gene>
    <name evidence="12" type="ORF">LH29_10575</name>
</gene>
<dbReference type="InterPro" id="IPR011123">
    <property type="entry name" value="Y_Y_Y"/>
</dbReference>
<keyword evidence="4" id="KW-0805">Transcription regulation</keyword>
<dbReference type="InterPro" id="IPR009057">
    <property type="entry name" value="Homeodomain-like_sf"/>
</dbReference>
<evidence type="ECO:0000313" key="12">
    <source>
        <dbReference type="EMBL" id="KJF43563.1"/>
    </source>
</evidence>
<organism evidence="12 13">
    <name type="scientific">Draconibacterium sediminis</name>
    <dbReference type="NCBI Taxonomy" id="1544798"/>
    <lineage>
        <taxon>Bacteria</taxon>
        <taxon>Pseudomonadati</taxon>
        <taxon>Bacteroidota</taxon>
        <taxon>Bacteroidia</taxon>
        <taxon>Marinilabiliales</taxon>
        <taxon>Prolixibacteraceae</taxon>
        <taxon>Draconibacterium</taxon>
    </lineage>
</organism>
<dbReference type="PROSITE" id="PS00041">
    <property type="entry name" value="HTH_ARAC_FAMILY_1"/>
    <property type="match status" value="1"/>
</dbReference>
<evidence type="ECO:0000259" key="10">
    <source>
        <dbReference type="PROSITE" id="PS50109"/>
    </source>
</evidence>
<dbReference type="InterPro" id="IPR013783">
    <property type="entry name" value="Ig-like_fold"/>
</dbReference>
<evidence type="ECO:0000259" key="9">
    <source>
        <dbReference type="PROSITE" id="PS01124"/>
    </source>
</evidence>
<dbReference type="SUPFAM" id="SSF46689">
    <property type="entry name" value="Homeodomain-like"/>
    <property type="match status" value="1"/>
</dbReference>
<dbReference type="SUPFAM" id="SSF52172">
    <property type="entry name" value="CheY-like"/>
    <property type="match status" value="1"/>
</dbReference>
<dbReference type="InterPro" id="IPR036097">
    <property type="entry name" value="HisK_dim/P_sf"/>
</dbReference>
<dbReference type="InterPro" id="IPR011110">
    <property type="entry name" value="Reg_prop"/>
</dbReference>
<feature type="domain" description="Response regulatory" evidence="11">
    <location>
        <begin position="1070"/>
        <end position="1185"/>
    </location>
</feature>
<dbReference type="GO" id="GO:0000155">
    <property type="term" value="F:phosphorelay sensor kinase activity"/>
    <property type="evidence" value="ECO:0007669"/>
    <property type="project" value="InterPro"/>
</dbReference>
<dbReference type="InterPro" id="IPR001789">
    <property type="entry name" value="Sig_transdc_resp-reg_receiver"/>
</dbReference>
<dbReference type="Pfam" id="PF07495">
    <property type="entry name" value="Y_Y_Y"/>
    <property type="match status" value="1"/>
</dbReference>
<keyword evidence="8" id="KW-1133">Transmembrane helix</keyword>
<dbReference type="PRINTS" id="PR00344">
    <property type="entry name" value="BCTRLSENSOR"/>
</dbReference>
<dbReference type="PROSITE" id="PS50109">
    <property type="entry name" value="HIS_KIN"/>
    <property type="match status" value="1"/>
</dbReference>
<dbReference type="InterPro" id="IPR015943">
    <property type="entry name" value="WD40/YVTN_repeat-like_dom_sf"/>
</dbReference>
<dbReference type="PROSITE" id="PS01124">
    <property type="entry name" value="HTH_ARAC_FAMILY_2"/>
    <property type="match status" value="1"/>
</dbReference>
<dbReference type="Gene3D" id="3.30.565.10">
    <property type="entry name" value="Histidine kinase-like ATPase, C-terminal domain"/>
    <property type="match status" value="1"/>
</dbReference>
<dbReference type="SMART" id="SM00342">
    <property type="entry name" value="HTH_ARAC"/>
    <property type="match status" value="1"/>
</dbReference>
<evidence type="ECO:0000256" key="4">
    <source>
        <dbReference type="ARBA" id="ARBA00023015"/>
    </source>
</evidence>
<keyword evidence="5" id="KW-0238">DNA-binding</keyword>
<dbReference type="EC" id="2.7.13.3" evidence="2"/>
<protein>
    <recommendedName>
        <fullName evidence="2">histidine kinase</fullName>
        <ecNumber evidence="2">2.7.13.3</ecNumber>
    </recommendedName>
</protein>
<dbReference type="InterPro" id="IPR018062">
    <property type="entry name" value="HTH_AraC-typ_CS"/>
</dbReference>
<evidence type="ECO:0000256" key="1">
    <source>
        <dbReference type="ARBA" id="ARBA00000085"/>
    </source>
</evidence>
<dbReference type="Pfam" id="PF00512">
    <property type="entry name" value="HisKA"/>
    <property type="match status" value="1"/>
</dbReference>
<dbReference type="Pfam" id="PF00072">
    <property type="entry name" value="Response_reg"/>
    <property type="match status" value="1"/>
</dbReference>
<keyword evidence="8" id="KW-0812">Transmembrane</keyword>
<comment type="catalytic activity">
    <reaction evidence="1">
        <text>ATP + protein L-histidine = ADP + protein N-phospho-L-histidine.</text>
        <dbReference type="EC" id="2.7.13.3"/>
    </reaction>
</comment>